<organism evidence="2 3">
    <name type="scientific">Mesorhizobium ciceri biovar biserrulae (strain HAMBI 2942 / LMG 23838 / WSM1271)</name>
    <dbReference type="NCBI Taxonomy" id="765698"/>
    <lineage>
        <taxon>Bacteria</taxon>
        <taxon>Pseudomonadati</taxon>
        <taxon>Pseudomonadota</taxon>
        <taxon>Alphaproteobacteria</taxon>
        <taxon>Hyphomicrobiales</taxon>
        <taxon>Phyllobacteriaceae</taxon>
        <taxon>Mesorhizobium</taxon>
    </lineage>
</organism>
<dbReference type="Proteomes" id="UP000007471">
    <property type="component" value="Chromosome"/>
</dbReference>
<protein>
    <submittedName>
        <fullName evidence="2">Uncharacterized protein</fullName>
    </submittedName>
</protein>
<evidence type="ECO:0000313" key="2">
    <source>
        <dbReference type="EMBL" id="ADV14738.1"/>
    </source>
</evidence>
<sequence length="70" mass="6978">MMSPSPKDVAVQGLPKPPTKFPSALLRTILAGALALMATGPAPAGPDDDDDDGGCGYAASLVNVGARKTI</sequence>
<dbReference type="OrthoDB" id="9930593at2"/>
<evidence type="ECO:0000256" key="1">
    <source>
        <dbReference type="SAM" id="SignalP"/>
    </source>
</evidence>
<feature type="chain" id="PRO_5003231675" evidence="1">
    <location>
        <begin position="45"/>
        <end position="70"/>
    </location>
</feature>
<proteinExistence type="predicted"/>
<feature type="signal peptide" evidence="1">
    <location>
        <begin position="1"/>
        <end position="44"/>
    </location>
</feature>
<dbReference type="EMBL" id="CP002447">
    <property type="protein sequence ID" value="ADV14738.1"/>
    <property type="molecule type" value="Genomic_DNA"/>
</dbReference>
<dbReference type="AlphaFoldDB" id="E8TGM5"/>
<gene>
    <name evidence="2" type="ordered locus">Mesci_5655</name>
</gene>
<dbReference type="KEGG" id="mci:Mesci_5655"/>
<accession>E8TGM5</accession>
<name>E8TGM5_MESCW</name>
<dbReference type="HOGENOM" id="CLU_2753164_0_0_5"/>
<keyword evidence="1" id="KW-0732">Signal</keyword>
<dbReference type="PATRIC" id="fig|765698.3.peg.6179"/>
<reference evidence="3" key="1">
    <citation type="submission" date="2011-01" db="EMBL/GenBank/DDBJ databases">
        <title>Complete sequence of chromosome of Mesorhizobium ciceri bv. biserrulae WSM1271.</title>
        <authorList>
            <person name="Lucas S."/>
            <person name="Copeland A."/>
            <person name="Lapidus A."/>
            <person name="Cheng J.-F."/>
            <person name="Goodwin L."/>
            <person name="Pitluck S."/>
            <person name="Teshima H."/>
            <person name="Detter J.C."/>
            <person name="Han C."/>
            <person name="Tapia R."/>
            <person name="Land M."/>
            <person name="Hauser L."/>
            <person name="Kyrpides N."/>
            <person name="Ivanova N."/>
            <person name="Nandasena K."/>
            <person name="Reeve W.G."/>
            <person name="Howieson J.G."/>
            <person name="O'Hara G."/>
            <person name="Tiwari R.P."/>
            <person name="Woyke T."/>
        </authorList>
    </citation>
    <scope>NUCLEOTIDE SEQUENCE [LARGE SCALE GENOMIC DNA]</scope>
    <source>
        <strain evidence="3">HAMBI 2942 / LMG 23838 / WSM1271</strain>
    </source>
</reference>
<evidence type="ECO:0000313" key="3">
    <source>
        <dbReference type="Proteomes" id="UP000007471"/>
    </source>
</evidence>